<accession>A0A7X9RQH1</accession>
<evidence type="ECO:0000313" key="5">
    <source>
        <dbReference type="EMBL" id="NME66768.1"/>
    </source>
</evidence>
<dbReference type="EMBL" id="JABANE010000004">
    <property type="protein sequence ID" value="NME66768.1"/>
    <property type="molecule type" value="Genomic_DNA"/>
</dbReference>
<protein>
    <submittedName>
        <fullName evidence="5">Alpha/beta hydrolase</fullName>
    </submittedName>
</protein>
<dbReference type="Pfam" id="PF20434">
    <property type="entry name" value="BD-FAE"/>
    <property type="match status" value="1"/>
</dbReference>
<comment type="similarity">
    <text evidence="1">Belongs to the 'GDXG' lipolytic enzyme family.</text>
</comment>
<reference evidence="5 6" key="1">
    <citation type="submission" date="2020-04" db="EMBL/GenBank/DDBJ databases">
        <title>Flammeovirga sp. SR4, a novel species isolated from seawater.</title>
        <authorList>
            <person name="Wang X."/>
        </authorList>
    </citation>
    <scope>NUCLEOTIDE SEQUENCE [LARGE SCALE GENOMIC DNA]</scope>
    <source>
        <strain evidence="5 6">ATCC 23126</strain>
    </source>
</reference>
<evidence type="ECO:0000259" key="4">
    <source>
        <dbReference type="Pfam" id="PF20434"/>
    </source>
</evidence>
<dbReference type="PANTHER" id="PTHR48081:SF30">
    <property type="entry name" value="ACETYL-HYDROLASE LIPR-RELATED"/>
    <property type="match status" value="1"/>
</dbReference>
<dbReference type="Gene3D" id="3.40.50.1820">
    <property type="entry name" value="alpha/beta hydrolase"/>
    <property type="match status" value="1"/>
</dbReference>
<dbReference type="Proteomes" id="UP000576082">
    <property type="component" value="Unassembled WGS sequence"/>
</dbReference>
<evidence type="ECO:0000256" key="1">
    <source>
        <dbReference type="ARBA" id="ARBA00010515"/>
    </source>
</evidence>
<evidence type="ECO:0000313" key="6">
    <source>
        <dbReference type="Proteomes" id="UP000576082"/>
    </source>
</evidence>
<dbReference type="AlphaFoldDB" id="A0A7X9RQH1"/>
<dbReference type="GO" id="GO:0004806">
    <property type="term" value="F:triacylglycerol lipase activity"/>
    <property type="evidence" value="ECO:0007669"/>
    <property type="project" value="TreeGrafter"/>
</dbReference>
<sequence length="245" mass="27484">MEIHTPKKMEKKEKYPAMVFFFGGGWKSGSRSQFIQHAQYYADKGIVCFLADYRVEKSNNSTPFQSLADAKSAVRFIRKNAKEFQIDSDRLIASGGSAGGHLAAATALVEGYDDSNDDLSISCKPNALVLFNPVIDNGPGGYGFDRVSMEYKNFSPLHNIVKGAPPTIIFLGTKDHLIPVTTVEYYQHVMQKVKSTCVLKIYEGGKHGFFNYNKEDLHFYNETLNETNKFLKQEGYLTDLPPLLN</sequence>
<dbReference type="PANTHER" id="PTHR48081">
    <property type="entry name" value="AB HYDROLASE SUPERFAMILY PROTEIN C4A8.06C"/>
    <property type="match status" value="1"/>
</dbReference>
<dbReference type="InterPro" id="IPR002925">
    <property type="entry name" value="Dienelactn_hydro"/>
</dbReference>
<name>A0A7X9RQH1_9BACT</name>
<gene>
    <name evidence="5" type="ORF">HHU12_02210</name>
</gene>
<keyword evidence="6" id="KW-1185">Reference proteome</keyword>
<comment type="caution">
    <text evidence="5">The sequence shown here is derived from an EMBL/GenBank/DDBJ whole genome shotgun (WGS) entry which is preliminary data.</text>
</comment>
<feature type="domain" description="Dienelactone hydrolase" evidence="3">
    <location>
        <begin position="154"/>
        <end position="222"/>
    </location>
</feature>
<evidence type="ECO:0000259" key="3">
    <source>
        <dbReference type="Pfam" id="PF01738"/>
    </source>
</evidence>
<dbReference type="InterPro" id="IPR049492">
    <property type="entry name" value="BD-FAE-like_dom"/>
</dbReference>
<dbReference type="SUPFAM" id="SSF53474">
    <property type="entry name" value="alpha/beta-Hydrolases"/>
    <property type="match status" value="1"/>
</dbReference>
<evidence type="ECO:0000256" key="2">
    <source>
        <dbReference type="ARBA" id="ARBA00022801"/>
    </source>
</evidence>
<keyword evidence="2 5" id="KW-0378">Hydrolase</keyword>
<proteinExistence type="inferred from homology"/>
<organism evidence="5 6">
    <name type="scientific">Flammeovirga aprica JL-4</name>
    <dbReference type="NCBI Taxonomy" id="694437"/>
    <lineage>
        <taxon>Bacteria</taxon>
        <taxon>Pseudomonadati</taxon>
        <taxon>Bacteroidota</taxon>
        <taxon>Cytophagia</taxon>
        <taxon>Cytophagales</taxon>
        <taxon>Flammeovirgaceae</taxon>
        <taxon>Flammeovirga</taxon>
    </lineage>
</organism>
<dbReference type="InterPro" id="IPR029058">
    <property type="entry name" value="AB_hydrolase_fold"/>
</dbReference>
<feature type="domain" description="BD-FAE-like" evidence="4">
    <location>
        <begin position="1"/>
        <end position="119"/>
    </location>
</feature>
<dbReference type="Pfam" id="PF01738">
    <property type="entry name" value="DLH"/>
    <property type="match status" value="1"/>
</dbReference>
<dbReference type="InterPro" id="IPR050300">
    <property type="entry name" value="GDXG_lipolytic_enzyme"/>
</dbReference>